<keyword evidence="6" id="KW-1185">Reference proteome</keyword>
<dbReference type="InterPro" id="IPR029479">
    <property type="entry name" value="Nitroreductase"/>
</dbReference>
<keyword evidence="3" id="KW-0560">Oxidoreductase</keyword>
<dbReference type="OrthoDB" id="9802510at2"/>
<dbReference type="GO" id="GO:0016491">
    <property type="term" value="F:oxidoreductase activity"/>
    <property type="evidence" value="ECO:0007669"/>
    <property type="project" value="UniProtKB-KW"/>
</dbReference>
<accession>A0A2T1KQL3</accession>
<dbReference type="Proteomes" id="UP000239866">
    <property type="component" value="Unassembled WGS sequence"/>
</dbReference>
<evidence type="ECO:0000313" key="6">
    <source>
        <dbReference type="Proteomes" id="UP000239866"/>
    </source>
</evidence>
<dbReference type="RefSeq" id="WP_106761556.1">
    <property type="nucleotide sequence ID" value="NZ_PXNP01000019.1"/>
</dbReference>
<dbReference type="InterPro" id="IPR050627">
    <property type="entry name" value="Nitroreductase/BluB"/>
</dbReference>
<dbReference type="InterPro" id="IPR000415">
    <property type="entry name" value="Nitroreductase-like"/>
</dbReference>
<proteinExistence type="predicted"/>
<dbReference type="SUPFAM" id="SSF55469">
    <property type="entry name" value="FMN-dependent nitroreductase-like"/>
    <property type="match status" value="1"/>
</dbReference>
<dbReference type="Pfam" id="PF00881">
    <property type="entry name" value="Nitroreductase"/>
    <property type="match status" value="1"/>
</dbReference>
<evidence type="ECO:0000259" key="4">
    <source>
        <dbReference type="Pfam" id="PF00881"/>
    </source>
</evidence>
<keyword evidence="2" id="KW-0288">FMN</keyword>
<protein>
    <submittedName>
        <fullName evidence="5">Oxidoreductase</fullName>
    </submittedName>
</protein>
<evidence type="ECO:0000256" key="1">
    <source>
        <dbReference type="ARBA" id="ARBA00022630"/>
    </source>
</evidence>
<comment type="caution">
    <text evidence="5">The sequence shown here is derived from an EMBL/GenBank/DDBJ whole genome shotgun (WGS) entry which is preliminary data.</text>
</comment>
<dbReference type="CDD" id="cd02136">
    <property type="entry name" value="PnbA_NfnB-like"/>
    <property type="match status" value="1"/>
</dbReference>
<evidence type="ECO:0000256" key="3">
    <source>
        <dbReference type="ARBA" id="ARBA00023002"/>
    </source>
</evidence>
<evidence type="ECO:0000313" key="5">
    <source>
        <dbReference type="EMBL" id="PSF11963.1"/>
    </source>
</evidence>
<evidence type="ECO:0000256" key="2">
    <source>
        <dbReference type="ARBA" id="ARBA00022643"/>
    </source>
</evidence>
<sequence length="227" mass="25290">MDRQESGLSLIDAVRGRHSVRGFRPQPVPQATLESIFKLAQSAPSNCNTQPWHAYVASGQSKDRLRQKFLERVNAQAPGNPDFSYVSRFEGKYRKRQVDCAVALYNEMGIARDDKEGRAHAVQRNFEFFDAPHIVFLGMDKSFGPAIALDVGIYAQTLMLVMEAYGVSSCAMGSMRAYPDLVREEFGIDDEIGILLGISFGYEDPGVPANRTRTDREPLENSVVFSS</sequence>
<reference evidence="5 6" key="1">
    <citation type="submission" date="2018-03" db="EMBL/GenBank/DDBJ databases">
        <title>Marinobacter brunus sp. nov., a marine bacterium of Gamma-proteobacteria isolated from the surface seawater of the South China Sea.</title>
        <authorList>
            <person name="Cheng H."/>
            <person name="Wu Y.-H."/>
            <person name="Xamxidin M."/>
            <person name="Xu X.-W."/>
        </authorList>
    </citation>
    <scope>NUCLEOTIDE SEQUENCE [LARGE SCALE GENOMIC DNA]</scope>
    <source>
        <strain evidence="5 6">NH169-3</strain>
    </source>
</reference>
<dbReference type="EMBL" id="PXNP01000019">
    <property type="protein sequence ID" value="PSF11963.1"/>
    <property type="molecule type" value="Genomic_DNA"/>
</dbReference>
<dbReference type="AlphaFoldDB" id="A0A2T1KQL3"/>
<gene>
    <name evidence="5" type="ORF">C7H09_05240</name>
</gene>
<organism evidence="5 6">
    <name type="scientific">Marinobacter fuscus</name>
    <dbReference type="NCBI Taxonomy" id="2109942"/>
    <lineage>
        <taxon>Bacteria</taxon>
        <taxon>Pseudomonadati</taxon>
        <taxon>Pseudomonadota</taxon>
        <taxon>Gammaproteobacteria</taxon>
        <taxon>Pseudomonadales</taxon>
        <taxon>Marinobacteraceae</taxon>
        <taxon>Marinobacter</taxon>
    </lineage>
</organism>
<keyword evidence="1" id="KW-0285">Flavoprotein</keyword>
<dbReference type="PANTHER" id="PTHR23026">
    <property type="entry name" value="NADPH NITROREDUCTASE"/>
    <property type="match status" value="1"/>
</dbReference>
<name>A0A2T1KQL3_9GAMM</name>
<dbReference type="PANTHER" id="PTHR23026:SF90">
    <property type="entry name" value="IODOTYROSINE DEIODINASE 1"/>
    <property type="match status" value="1"/>
</dbReference>
<dbReference type="Gene3D" id="3.40.109.10">
    <property type="entry name" value="NADH Oxidase"/>
    <property type="match status" value="1"/>
</dbReference>
<feature type="domain" description="Nitroreductase" evidence="4">
    <location>
        <begin position="14"/>
        <end position="202"/>
    </location>
</feature>